<protein>
    <recommendedName>
        <fullName evidence="4">Glycosyltransferase family 69 protein</fullName>
    </recommendedName>
</protein>
<feature type="compositionally biased region" description="Basic and acidic residues" evidence="1">
    <location>
        <begin position="19"/>
        <end position="42"/>
    </location>
</feature>
<sequence>MTVVTPVPSEPTGNIEGDNPQKDTKQDSEDPEKTKETEEEPKVTIPASLAVQAVIDPQITEVARLTCPPFPESRYLELKPSKSSAKARKFFFALDLYEIAPILPSLMGAVFRTIQFLGPENCALSIVEGRSTDGTYEILEKLSSEAKNIGFSYYLVKSDINPKEGSGDRIQELANLRNLALLPLLENRVAYTSDAIIVFPNDIVPCEEDILELLYQMKIQEADMVCPMDWLESGGLFYDVWVSRGINGDTFFEIPQNGAWQFASNLFWNDESSRRRLDAAQPFQVYACWNGMGVFKAQPLLEKNIRFRSNKEKEGECYMGEPTLLCKDFWAQGYGRIAVVPSVNVGYNVKASSIIKQLHGYAHEGISKAKASGLGELINWQKEPPGQVKCARVWELPSWVPPV</sequence>
<dbReference type="InterPro" id="IPR021047">
    <property type="entry name" value="Mannosyltransferase_CMT1"/>
</dbReference>
<keyword evidence="3" id="KW-1185">Reference proteome</keyword>
<dbReference type="Pfam" id="PF11735">
    <property type="entry name" value="CAP59_mtransfer"/>
    <property type="match status" value="1"/>
</dbReference>
<dbReference type="InterPro" id="IPR029044">
    <property type="entry name" value="Nucleotide-diphossugar_trans"/>
</dbReference>
<comment type="caution">
    <text evidence="2">The sequence shown here is derived from an EMBL/GenBank/DDBJ whole genome shotgun (WGS) entry which is preliminary data.</text>
</comment>
<dbReference type="EMBL" id="NPHW01003487">
    <property type="protein sequence ID" value="OXV09519.1"/>
    <property type="molecule type" value="Genomic_DNA"/>
</dbReference>
<gene>
    <name evidence="2" type="ORF">Egran_02718</name>
</gene>
<dbReference type="SUPFAM" id="SSF53448">
    <property type="entry name" value="Nucleotide-diphospho-sugar transferases"/>
    <property type="match status" value="1"/>
</dbReference>
<organism evidence="2 3">
    <name type="scientific">Elaphomyces granulatus</name>
    <dbReference type="NCBI Taxonomy" id="519963"/>
    <lineage>
        <taxon>Eukaryota</taxon>
        <taxon>Fungi</taxon>
        <taxon>Dikarya</taxon>
        <taxon>Ascomycota</taxon>
        <taxon>Pezizomycotina</taxon>
        <taxon>Eurotiomycetes</taxon>
        <taxon>Eurotiomycetidae</taxon>
        <taxon>Eurotiales</taxon>
        <taxon>Elaphomycetaceae</taxon>
        <taxon>Elaphomyces</taxon>
    </lineage>
</organism>
<evidence type="ECO:0000256" key="1">
    <source>
        <dbReference type="SAM" id="MobiDB-lite"/>
    </source>
</evidence>
<accession>A0A232LZD4</accession>
<feature type="region of interest" description="Disordered" evidence="1">
    <location>
        <begin position="1"/>
        <end position="43"/>
    </location>
</feature>
<dbReference type="AlphaFoldDB" id="A0A232LZD4"/>
<proteinExistence type="predicted"/>
<evidence type="ECO:0008006" key="4">
    <source>
        <dbReference type="Google" id="ProtNLM"/>
    </source>
</evidence>
<dbReference type="PANTHER" id="PTHR34144:SF5">
    <property type="entry name" value="ALPHA-1,3-MANNOSYLTRANSFERASE CMT1"/>
    <property type="match status" value="1"/>
</dbReference>
<dbReference type="Gene3D" id="3.90.550.10">
    <property type="entry name" value="Spore Coat Polysaccharide Biosynthesis Protein SpsA, Chain A"/>
    <property type="match status" value="1"/>
</dbReference>
<dbReference type="Proteomes" id="UP000243515">
    <property type="component" value="Unassembled WGS sequence"/>
</dbReference>
<evidence type="ECO:0000313" key="2">
    <source>
        <dbReference type="EMBL" id="OXV09519.1"/>
    </source>
</evidence>
<dbReference type="OrthoDB" id="262547at2759"/>
<dbReference type="PANTHER" id="PTHR34144">
    <property type="entry name" value="CHROMOSOME 8, WHOLE GENOME SHOTGUN SEQUENCE"/>
    <property type="match status" value="1"/>
</dbReference>
<evidence type="ECO:0000313" key="3">
    <source>
        <dbReference type="Proteomes" id="UP000243515"/>
    </source>
</evidence>
<name>A0A232LZD4_9EURO</name>
<reference evidence="2 3" key="1">
    <citation type="journal article" date="2015" name="Environ. Microbiol.">
        <title>Metagenome sequence of Elaphomyces granulatus from sporocarp tissue reveals Ascomycota ectomycorrhizal fingerprints of genome expansion and a Proteobacteria-rich microbiome.</title>
        <authorList>
            <person name="Quandt C.A."/>
            <person name="Kohler A."/>
            <person name="Hesse C.N."/>
            <person name="Sharpton T.J."/>
            <person name="Martin F."/>
            <person name="Spatafora J.W."/>
        </authorList>
    </citation>
    <scope>NUCLEOTIDE SEQUENCE [LARGE SCALE GENOMIC DNA]</scope>
    <source>
        <strain evidence="2 3">OSC145934</strain>
    </source>
</reference>